<dbReference type="GO" id="GO:0070181">
    <property type="term" value="F:small ribosomal subunit rRNA binding"/>
    <property type="evidence" value="ECO:0000318"/>
    <property type="project" value="GO_Central"/>
</dbReference>
<protein>
    <submittedName>
        <fullName evidence="3">Ribosomal protein S6 family protein</fullName>
    </submittedName>
</protein>
<evidence type="ECO:0000256" key="1">
    <source>
        <dbReference type="ARBA" id="ARBA00009512"/>
    </source>
</evidence>
<evidence type="ECO:0000256" key="2">
    <source>
        <dbReference type="SAM" id="MobiDB-lite"/>
    </source>
</evidence>
<dbReference type="GO" id="GO:0005840">
    <property type="term" value="C:ribosome"/>
    <property type="evidence" value="ECO:0007669"/>
    <property type="project" value="UniProtKB-KW"/>
</dbReference>
<feature type="compositionally biased region" description="Acidic residues" evidence="2">
    <location>
        <begin position="130"/>
        <end position="141"/>
    </location>
</feature>
<dbReference type="FunFam" id="3.30.70.60:FF:000012">
    <property type="entry name" value="Translation elongation factor EF1B/ribosomal protein S6 family protein"/>
    <property type="match status" value="1"/>
</dbReference>
<keyword evidence="3" id="KW-0689">Ribosomal protein</keyword>
<evidence type="ECO:0000313" key="3">
    <source>
        <dbReference type="EMBL" id="KMZ73851.1"/>
    </source>
</evidence>
<name>A0A0K9PXW1_ZOSMR</name>
<evidence type="ECO:0000313" key="4">
    <source>
        <dbReference type="Proteomes" id="UP000036987"/>
    </source>
</evidence>
<proteinExistence type="inferred from homology"/>
<dbReference type="PANTHER" id="PTHR21011">
    <property type="entry name" value="MITOCHONDRIAL 28S RIBOSOMAL PROTEIN S6"/>
    <property type="match status" value="1"/>
</dbReference>
<feature type="region of interest" description="Disordered" evidence="2">
    <location>
        <begin position="122"/>
        <end position="147"/>
    </location>
</feature>
<dbReference type="Pfam" id="PF01250">
    <property type="entry name" value="Ribosomal_S6"/>
    <property type="match status" value="1"/>
</dbReference>
<dbReference type="InterPro" id="IPR014717">
    <property type="entry name" value="Transl_elong_EF1B/ribsomal_bS6"/>
</dbReference>
<dbReference type="OMA" id="HEYGRND"/>
<sequence length="147" mass="17415">MPLYDCMLLLKPHVDRERLADLVSRIGKHVYTRKGVLTDIKSFGTIQLGYGIRKRDGRHYEGKLMQMTMMVPPSFHKDLHYLNAEERLLRWIVVKHRDVNFSHEYGRNDDFLRDEFTKHPKNTLFRGDDSGDESDDYEEADNEKITE</sequence>
<dbReference type="GO" id="GO:0003735">
    <property type="term" value="F:structural constituent of ribosome"/>
    <property type="evidence" value="ECO:0000318"/>
    <property type="project" value="GO_Central"/>
</dbReference>
<accession>A0A0K9PXW1</accession>
<keyword evidence="4" id="KW-1185">Reference proteome</keyword>
<dbReference type="Gene3D" id="3.30.70.60">
    <property type="match status" value="1"/>
</dbReference>
<dbReference type="Proteomes" id="UP000036987">
    <property type="component" value="Unassembled WGS sequence"/>
</dbReference>
<comment type="similarity">
    <text evidence="1">Belongs to the bacterial ribosomal protein bS6 family.</text>
</comment>
<dbReference type="STRING" id="29655.A0A0K9PXW1"/>
<reference evidence="4" key="1">
    <citation type="journal article" date="2016" name="Nature">
        <title>The genome of the seagrass Zostera marina reveals angiosperm adaptation to the sea.</title>
        <authorList>
            <person name="Olsen J.L."/>
            <person name="Rouze P."/>
            <person name="Verhelst B."/>
            <person name="Lin Y.-C."/>
            <person name="Bayer T."/>
            <person name="Collen J."/>
            <person name="Dattolo E."/>
            <person name="De Paoli E."/>
            <person name="Dittami S."/>
            <person name="Maumus F."/>
            <person name="Michel G."/>
            <person name="Kersting A."/>
            <person name="Lauritano C."/>
            <person name="Lohaus R."/>
            <person name="Toepel M."/>
            <person name="Tonon T."/>
            <person name="Vanneste K."/>
            <person name="Amirebrahimi M."/>
            <person name="Brakel J."/>
            <person name="Bostroem C."/>
            <person name="Chovatia M."/>
            <person name="Grimwood J."/>
            <person name="Jenkins J.W."/>
            <person name="Jueterbock A."/>
            <person name="Mraz A."/>
            <person name="Stam W.T."/>
            <person name="Tice H."/>
            <person name="Bornberg-Bauer E."/>
            <person name="Green P.J."/>
            <person name="Pearson G.A."/>
            <person name="Procaccini G."/>
            <person name="Duarte C.M."/>
            <person name="Schmutz J."/>
            <person name="Reusch T.B.H."/>
            <person name="Van de Peer Y."/>
        </authorList>
    </citation>
    <scope>NUCLEOTIDE SEQUENCE [LARGE SCALE GENOMIC DNA]</scope>
    <source>
        <strain evidence="4">cv. Finnish</strain>
    </source>
</reference>
<dbReference type="AlphaFoldDB" id="A0A0K9PXW1"/>
<comment type="caution">
    <text evidence="3">The sequence shown here is derived from an EMBL/GenBank/DDBJ whole genome shotgun (WGS) entry which is preliminary data.</text>
</comment>
<dbReference type="InterPro" id="IPR035980">
    <property type="entry name" value="Ribosomal_bS6_sf"/>
</dbReference>
<gene>
    <name evidence="3" type="ORF">ZOSMA_13G00550</name>
</gene>
<dbReference type="InterPro" id="IPR000529">
    <property type="entry name" value="Ribosomal_bS6"/>
</dbReference>
<organism evidence="3 4">
    <name type="scientific">Zostera marina</name>
    <name type="common">Eelgrass</name>
    <dbReference type="NCBI Taxonomy" id="29655"/>
    <lineage>
        <taxon>Eukaryota</taxon>
        <taxon>Viridiplantae</taxon>
        <taxon>Streptophyta</taxon>
        <taxon>Embryophyta</taxon>
        <taxon>Tracheophyta</taxon>
        <taxon>Spermatophyta</taxon>
        <taxon>Magnoliopsida</taxon>
        <taxon>Liliopsida</taxon>
        <taxon>Zosteraceae</taxon>
        <taxon>Zostera</taxon>
    </lineage>
</organism>
<dbReference type="GO" id="GO:0005737">
    <property type="term" value="C:cytoplasm"/>
    <property type="evidence" value="ECO:0007669"/>
    <property type="project" value="UniProtKB-ARBA"/>
</dbReference>
<dbReference type="SUPFAM" id="SSF54995">
    <property type="entry name" value="Ribosomal protein S6"/>
    <property type="match status" value="1"/>
</dbReference>
<dbReference type="OrthoDB" id="10259681at2759"/>
<dbReference type="GO" id="GO:0006412">
    <property type="term" value="P:translation"/>
    <property type="evidence" value="ECO:0007669"/>
    <property type="project" value="InterPro"/>
</dbReference>
<keyword evidence="3" id="KW-0687">Ribonucleoprotein</keyword>
<dbReference type="CDD" id="cd15465">
    <property type="entry name" value="bS6_mito"/>
    <property type="match status" value="1"/>
</dbReference>
<dbReference type="EMBL" id="LFYR01000514">
    <property type="protein sequence ID" value="KMZ73851.1"/>
    <property type="molecule type" value="Genomic_DNA"/>
</dbReference>
<dbReference type="PANTHER" id="PTHR21011:SF1">
    <property type="entry name" value="SMALL RIBOSOMAL SUBUNIT PROTEIN BS6M"/>
    <property type="match status" value="1"/>
</dbReference>